<dbReference type="RefSeq" id="WP_130292150.1">
    <property type="nucleotide sequence ID" value="NZ_SHKL01000001.1"/>
</dbReference>
<proteinExistence type="predicted"/>
<name>A0A4Q7V1U8_PSEST</name>
<dbReference type="Proteomes" id="UP000291591">
    <property type="component" value="Unassembled WGS sequence"/>
</dbReference>
<organism evidence="2 3">
    <name type="scientific">Pseudonocardia sediminis</name>
    <dbReference type="NCBI Taxonomy" id="1397368"/>
    <lineage>
        <taxon>Bacteria</taxon>
        <taxon>Bacillati</taxon>
        <taxon>Actinomycetota</taxon>
        <taxon>Actinomycetes</taxon>
        <taxon>Pseudonocardiales</taxon>
        <taxon>Pseudonocardiaceae</taxon>
        <taxon>Pseudonocardia</taxon>
    </lineage>
</organism>
<dbReference type="OrthoDB" id="3583762at2"/>
<dbReference type="AlphaFoldDB" id="A0A4Q7V1U8"/>
<feature type="region of interest" description="Disordered" evidence="1">
    <location>
        <begin position="46"/>
        <end position="68"/>
    </location>
</feature>
<comment type="caution">
    <text evidence="2">The sequence shown here is derived from an EMBL/GenBank/DDBJ whole genome shotgun (WGS) entry which is preliminary data.</text>
</comment>
<dbReference type="EMBL" id="SHKL01000001">
    <property type="protein sequence ID" value="RZT88095.1"/>
    <property type="molecule type" value="Genomic_DNA"/>
</dbReference>
<accession>A0A4Q7V1U8</accession>
<keyword evidence="3" id="KW-1185">Reference proteome</keyword>
<protein>
    <recommendedName>
        <fullName evidence="4">PE family protein</fullName>
    </recommendedName>
</protein>
<evidence type="ECO:0000313" key="3">
    <source>
        <dbReference type="Proteomes" id="UP000291591"/>
    </source>
</evidence>
<gene>
    <name evidence="2" type="ORF">EV383_5031</name>
</gene>
<reference evidence="2 3" key="1">
    <citation type="submission" date="2019-02" db="EMBL/GenBank/DDBJ databases">
        <title>Sequencing the genomes of 1000 actinobacteria strains.</title>
        <authorList>
            <person name="Klenk H.-P."/>
        </authorList>
    </citation>
    <scope>NUCLEOTIDE SEQUENCE [LARGE SCALE GENOMIC DNA]</scope>
    <source>
        <strain evidence="2 3">DSM 45779</strain>
    </source>
</reference>
<sequence length="137" mass="15312">MAEIVNPHLRGAVDHLMTQVTPENVLGVRKVLLQEVRRLRDTIDRYENPSDFAGEPEAPGRMGTPASGFRIGRCSDDPVSGPAQISFQRKIDAVVGDCKRYVADLNTAAEGLKDVARRYSLTEEQIEQSFESVKLRW</sequence>
<evidence type="ECO:0000313" key="2">
    <source>
        <dbReference type="EMBL" id="RZT88095.1"/>
    </source>
</evidence>
<evidence type="ECO:0008006" key="4">
    <source>
        <dbReference type="Google" id="ProtNLM"/>
    </source>
</evidence>
<evidence type="ECO:0000256" key="1">
    <source>
        <dbReference type="SAM" id="MobiDB-lite"/>
    </source>
</evidence>